<dbReference type="OrthoDB" id="204980at2759"/>
<evidence type="ECO:0000256" key="12">
    <source>
        <dbReference type="ARBA" id="ARBA00023295"/>
    </source>
</evidence>
<dbReference type="FunFam" id="3.20.20.80:FF:000120">
    <property type="entry name" value="Alpha-amylase A"/>
    <property type="match status" value="1"/>
</dbReference>
<name>A0A165MWD3_9APHY</name>
<feature type="signal peptide" evidence="18">
    <location>
        <begin position="1"/>
        <end position="18"/>
    </location>
</feature>
<comment type="similarity">
    <text evidence="3">Belongs to the glycosyl hydrolase 13 family.</text>
</comment>
<feature type="disulfide bond" evidence="15">
    <location>
        <begin position="182"/>
        <end position="196"/>
    </location>
</feature>
<keyword evidence="10" id="KW-0325">Glycoprotein</keyword>
<dbReference type="Gene3D" id="2.60.40.1180">
    <property type="entry name" value="Golgi alpha-mannosidase II"/>
    <property type="match status" value="1"/>
</dbReference>
<feature type="binding site" evidence="16">
    <location>
        <position position="330"/>
    </location>
    <ligand>
        <name>substrate</name>
    </ligand>
</feature>
<evidence type="ECO:0000256" key="15">
    <source>
        <dbReference type="PIRSR" id="PIRSR001024-4"/>
    </source>
</evidence>
<comment type="catalytic activity">
    <reaction evidence="1">
        <text>Endohydrolysis of (1-&gt;4)-alpha-D-glucosidic linkages in polysaccharides containing three or more (1-&gt;4)-alpha-linked D-glucose units.</text>
        <dbReference type="EC" id="3.2.1.1"/>
    </reaction>
</comment>
<dbReference type="GO" id="GO:0004556">
    <property type="term" value="F:alpha-amylase activity"/>
    <property type="evidence" value="ECO:0007669"/>
    <property type="project" value="UniProtKB-EC"/>
</dbReference>
<keyword evidence="7 20" id="KW-0378">Hydrolase</keyword>
<dbReference type="GO" id="GO:0016052">
    <property type="term" value="P:carbohydrate catabolic process"/>
    <property type="evidence" value="ECO:0007669"/>
    <property type="project" value="InterPro"/>
</dbReference>
<protein>
    <recommendedName>
        <fullName evidence="4">alpha-amylase</fullName>
        <ecNumber evidence="4">3.2.1.1</ecNumber>
    </recommendedName>
</protein>
<evidence type="ECO:0000256" key="1">
    <source>
        <dbReference type="ARBA" id="ARBA00000548"/>
    </source>
</evidence>
<dbReference type="Proteomes" id="UP000076727">
    <property type="component" value="Unassembled WGS sequence"/>
</dbReference>
<keyword evidence="17" id="KW-0472">Membrane</keyword>
<dbReference type="InterPro" id="IPR013777">
    <property type="entry name" value="A-amylase-like"/>
</dbReference>
<keyword evidence="12" id="KW-0326">Glycosidase</keyword>
<feature type="chain" id="PRO_5007862803" description="alpha-amylase" evidence="18">
    <location>
        <begin position="19"/>
        <end position="552"/>
    </location>
</feature>
<dbReference type="SUPFAM" id="SSF51445">
    <property type="entry name" value="(Trans)glycosidases"/>
    <property type="match status" value="1"/>
</dbReference>
<feature type="disulfide bond" evidence="15">
    <location>
        <begin position="469"/>
        <end position="503"/>
    </location>
</feature>
<dbReference type="STRING" id="1314783.A0A165MWD3"/>
<accession>A0A165MWD3</accession>
<evidence type="ECO:0000313" key="20">
    <source>
        <dbReference type="EMBL" id="KZT66206.1"/>
    </source>
</evidence>
<dbReference type="EMBL" id="KV429093">
    <property type="protein sequence ID" value="KZT66206.1"/>
    <property type="molecule type" value="Genomic_DNA"/>
</dbReference>
<dbReference type="InterPro" id="IPR017853">
    <property type="entry name" value="GH"/>
</dbReference>
<feature type="active site" description="Proton donor" evidence="13">
    <location>
        <position position="262"/>
    </location>
</feature>
<dbReference type="SUPFAM" id="SSF51011">
    <property type="entry name" value="Glycosyl hydrolase domain"/>
    <property type="match status" value="1"/>
</dbReference>
<feature type="disulfide bond" evidence="15">
    <location>
        <begin position="47"/>
        <end position="55"/>
    </location>
</feature>
<feature type="binding site" evidence="16">
    <location>
        <position position="236"/>
    </location>
    <ligand>
        <name>substrate</name>
    </ligand>
</feature>
<dbReference type="GO" id="GO:0005509">
    <property type="term" value="F:calcium ion binding"/>
    <property type="evidence" value="ECO:0007669"/>
    <property type="project" value="InterPro"/>
</dbReference>
<reference evidence="20 21" key="1">
    <citation type="journal article" date="2016" name="Mol. Biol. Evol.">
        <title>Comparative Genomics of Early-Diverging Mushroom-Forming Fungi Provides Insights into the Origins of Lignocellulose Decay Capabilities.</title>
        <authorList>
            <person name="Nagy L.G."/>
            <person name="Riley R."/>
            <person name="Tritt A."/>
            <person name="Adam C."/>
            <person name="Daum C."/>
            <person name="Floudas D."/>
            <person name="Sun H."/>
            <person name="Yadav J.S."/>
            <person name="Pangilinan J."/>
            <person name="Larsson K.H."/>
            <person name="Matsuura K."/>
            <person name="Barry K."/>
            <person name="Labutti K."/>
            <person name="Kuo R."/>
            <person name="Ohm R.A."/>
            <person name="Bhattacharya S.S."/>
            <person name="Shirouzu T."/>
            <person name="Yoshinaga Y."/>
            <person name="Martin F.M."/>
            <person name="Grigoriev I.V."/>
            <person name="Hibbett D.S."/>
        </authorList>
    </citation>
    <scope>NUCLEOTIDE SEQUENCE [LARGE SCALE GENOMIC DNA]</scope>
    <source>
        <strain evidence="20 21">L-15889</strain>
    </source>
</reference>
<keyword evidence="17" id="KW-1133">Transmembrane helix</keyword>
<evidence type="ECO:0000256" key="8">
    <source>
        <dbReference type="ARBA" id="ARBA00022837"/>
    </source>
</evidence>
<proteinExistence type="inferred from homology"/>
<evidence type="ECO:0000256" key="14">
    <source>
        <dbReference type="PIRSR" id="PIRSR001024-2"/>
    </source>
</evidence>
<keyword evidence="11" id="KW-0119">Carbohydrate metabolism</keyword>
<dbReference type="CDD" id="cd11319">
    <property type="entry name" value="AmyAc_euk_AmyA"/>
    <property type="match status" value="1"/>
</dbReference>
<dbReference type="Pfam" id="PF09260">
    <property type="entry name" value="A_amylase_dom_C"/>
    <property type="match status" value="1"/>
</dbReference>
<keyword evidence="17" id="KW-0812">Transmembrane</keyword>
<dbReference type="SMART" id="SM00642">
    <property type="entry name" value="Aamy"/>
    <property type="match status" value="1"/>
</dbReference>
<evidence type="ECO:0000256" key="5">
    <source>
        <dbReference type="ARBA" id="ARBA00022723"/>
    </source>
</evidence>
<feature type="binding site" evidence="16">
    <location>
        <position position="139"/>
    </location>
    <ligand>
        <name>substrate</name>
    </ligand>
</feature>
<evidence type="ECO:0000313" key="21">
    <source>
        <dbReference type="Proteomes" id="UP000076727"/>
    </source>
</evidence>
<organism evidence="20 21">
    <name type="scientific">Daedalea quercina L-15889</name>
    <dbReference type="NCBI Taxonomy" id="1314783"/>
    <lineage>
        <taxon>Eukaryota</taxon>
        <taxon>Fungi</taxon>
        <taxon>Dikarya</taxon>
        <taxon>Basidiomycota</taxon>
        <taxon>Agaricomycotina</taxon>
        <taxon>Agaricomycetes</taxon>
        <taxon>Polyporales</taxon>
        <taxon>Fomitopsis</taxon>
    </lineage>
</organism>
<feature type="binding site" evidence="16">
    <location>
        <position position="377"/>
    </location>
    <ligand>
        <name>substrate</name>
    </ligand>
</feature>
<evidence type="ECO:0000256" key="2">
    <source>
        <dbReference type="ARBA" id="ARBA00001913"/>
    </source>
</evidence>
<keyword evidence="5" id="KW-0479">Metal-binding</keyword>
<dbReference type="InterPro" id="IPR015340">
    <property type="entry name" value="A_amylase_C_dom"/>
</dbReference>
<dbReference type="EC" id="3.2.1.1" evidence="4"/>
<dbReference type="Gene3D" id="3.20.20.80">
    <property type="entry name" value="Glycosidases"/>
    <property type="match status" value="1"/>
</dbReference>
<dbReference type="PANTHER" id="PTHR10357">
    <property type="entry name" value="ALPHA-AMYLASE FAMILY MEMBER"/>
    <property type="match status" value="1"/>
</dbReference>
<keyword evidence="6 18" id="KW-0732">Signal</keyword>
<dbReference type="AlphaFoldDB" id="A0A165MWD3"/>
<evidence type="ECO:0000256" key="13">
    <source>
        <dbReference type="PIRSR" id="PIRSR001024-1"/>
    </source>
</evidence>
<evidence type="ECO:0000256" key="11">
    <source>
        <dbReference type="ARBA" id="ARBA00023277"/>
    </source>
</evidence>
<evidence type="ECO:0000256" key="4">
    <source>
        <dbReference type="ARBA" id="ARBA00012595"/>
    </source>
</evidence>
<gene>
    <name evidence="20" type="ORF">DAEQUDRAFT_696010</name>
</gene>
<comment type="cofactor">
    <cofactor evidence="2">
        <name>Ca(2+)</name>
        <dbReference type="ChEBI" id="CHEBI:29108"/>
    </cofactor>
</comment>
<evidence type="ECO:0000256" key="7">
    <source>
        <dbReference type="ARBA" id="ARBA00022801"/>
    </source>
</evidence>
<evidence type="ECO:0000259" key="19">
    <source>
        <dbReference type="SMART" id="SM00642"/>
    </source>
</evidence>
<keyword evidence="8" id="KW-0106">Calcium</keyword>
<evidence type="ECO:0000256" key="3">
    <source>
        <dbReference type="ARBA" id="ARBA00008061"/>
    </source>
</evidence>
<evidence type="ECO:0000256" key="10">
    <source>
        <dbReference type="ARBA" id="ARBA00023180"/>
    </source>
</evidence>
<feature type="binding site" evidence="16">
    <location>
        <position position="100"/>
    </location>
    <ligand>
        <name>substrate</name>
    </ligand>
</feature>
<feature type="transmembrane region" description="Helical" evidence="17">
    <location>
        <begin position="528"/>
        <end position="551"/>
    </location>
</feature>
<feature type="site" description="Transition state stabilizer" evidence="14">
    <location>
        <position position="330"/>
    </location>
</feature>
<evidence type="ECO:0000256" key="9">
    <source>
        <dbReference type="ARBA" id="ARBA00023157"/>
    </source>
</evidence>
<evidence type="ECO:0000256" key="16">
    <source>
        <dbReference type="PIRSR" id="PIRSR001024-5"/>
    </source>
</evidence>
<dbReference type="InterPro" id="IPR006047">
    <property type="entry name" value="GH13_cat_dom"/>
</dbReference>
<keyword evidence="21" id="KW-1185">Reference proteome</keyword>
<dbReference type="InterPro" id="IPR013780">
    <property type="entry name" value="Glyco_hydro_b"/>
</dbReference>
<dbReference type="PIRSF" id="PIRSF001024">
    <property type="entry name" value="Alph-amyl_fung"/>
    <property type="match status" value="1"/>
</dbReference>
<dbReference type="PANTHER" id="PTHR10357:SF215">
    <property type="entry name" value="ALPHA-AMYLASE 1"/>
    <property type="match status" value="1"/>
</dbReference>
<evidence type="ECO:0000256" key="17">
    <source>
        <dbReference type="SAM" id="Phobius"/>
    </source>
</evidence>
<feature type="domain" description="Glycosyl hydrolase family 13 catalytic" evidence="19">
    <location>
        <begin position="31"/>
        <end position="402"/>
    </location>
</feature>
<feature type="binding site" evidence="16">
    <location>
        <position position="266"/>
    </location>
    <ligand>
        <name>substrate</name>
    </ligand>
</feature>
<evidence type="ECO:0000256" key="6">
    <source>
        <dbReference type="ARBA" id="ARBA00022729"/>
    </source>
</evidence>
<feature type="active site" description="Nucleophile" evidence="13">
    <location>
        <position position="238"/>
    </location>
</feature>
<keyword evidence="9 15" id="KW-1015">Disulfide bond</keyword>
<evidence type="ECO:0000256" key="18">
    <source>
        <dbReference type="SAM" id="SignalP"/>
    </source>
</evidence>
<dbReference type="Pfam" id="PF00128">
    <property type="entry name" value="Alpha-amylase"/>
    <property type="match status" value="1"/>
</dbReference>
<sequence length="552" mass="59459">MLLKYLVRSLLFAGTALGASYEDWQQRSIYQLVTDRFATSDGSAPPCDTSARQYCNGTWQGVISRLDYIQNMGFDAIWISPVVANLDGDTGDGAAYHGYWTVDQTRLNDHFGTDGDLQLLCTTLHERGMLLMVDVVVNHMAAPLLYPSNASAGASNSSASPPAVDYSAFTPFNNASSFHPFCWITDYANQTDVEQCWLGDSAVPLADVDTENPDTVAFFNEWIADLVKTYGIDGLRIDTVKNVRRDFWPAFVESAGVWSVGEVFDGDIAYVANYTQVLDAVLDYPDFYPLTRGFQNSSGDLTQLAASVRDSQAAYRLGTAMTGAFLENQDNPRFPSLTSDQSLIMNAMSWLFIQDGIPILYYGQEQGYAGANDPYNREALWLSGYEEDEPLVIHVRSLNAARKAAIGWNNATFLRTPVEFPVSSPSQLAISKPPLLALLTNAGGSSSPSWSIPGTNYSKGAELIDVLSCETTKAGDSGAVAWTGSAGMPAVLLPTSVFNESYCSVLKGDVSGDAGDPWMAQSSDGGSVLGLGTLGALVATSLTAIVLAVWAV</sequence>